<dbReference type="Gene3D" id="1.25.40.20">
    <property type="entry name" value="Ankyrin repeat-containing domain"/>
    <property type="match status" value="3"/>
</dbReference>
<organism evidence="5 6">
    <name type="scientific">Loa loa</name>
    <name type="common">Eye worm</name>
    <name type="synonym">Filaria loa</name>
    <dbReference type="NCBI Taxonomy" id="7209"/>
    <lineage>
        <taxon>Eukaryota</taxon>
        <taxon>Metazoa</taxon>
        <taxon>Ecdysozoa</taxon>
        <taxon>Nematoda</taxon>
        <taxon>Chromadorea</taxon>
        <taxon>Rhabditida</taxon>
        <taxon>Spirurina</taxon>
        <taxon>Spiruromorpha</taxon>
        <taxon>Filarioidea</taxon>
        <taxon>Onchocercidae</taxon>
        <taxon>Loa</taxon>
    </lineage>
</organism>
<evidence type="ECO:0000256" key="2">
    <source>
        <dbReference type="ARBA" id="ARBA00023043"/>
    </source>
</evidence>
<keyword evidence="2 3" id="KW-0040">ANK repeat</keyword>
<feature type="repeat" description="ANK" evidence="3">
    <location>
        <begin position="339"/>
        <end position="367"/>
    </location>
</feature>
<dbReference type="PANTHER" id="PTHR24173">
    <property type="entry name" value="ANKYRIN REPEAT CONTAINING"/>
    <property type="match status" value="1"/>
</dbReference>
<dbReference type="PANTHER" id="PTHR24173:SF74">
    <property type="entry name" value="ANKYRIN REPEAT DOMAIN-CONTAINING PROTEIN 16"/>
    <property type="match status" value="1"/>
</dbReference>
<dbReference type="InterPro" id="IPR002110">
    <property type="entry name" value="Ankyrin_rpt"/>
</dbReference>
<name>A0A1I7VZG6_LOALO</name>
<evidence type="ECO:0000256" key="3">
    <source>
        <dbReference type="PROSITE-ProRule" id="PRU00023"/>
    </source>
</evidence>
<dbReference type="AlphaFoldDB" id="A0A1I7VZG6"/>
<feature type="repeat" description="ANK" evidence="3">
    <location>
        <begin position="239"/>
        <end position="271"/>
    </location>
</feature>
<sequence length="647" mass="72316">MSLIRALNKSDMIGTARILDLFPSEIFCRDNEDRIALHYAAETADAETFKRILEMDQSLIHCQDQNGYTPLLIASMSGNVPAIKLLIENGIQINHIDKEKHSAVHWAVACGQLEALVTLLDNGAKVDFADNQGAQAVHYIAAAEDISLERCEAILHMLLKYGANVNARDIDGRTPILWAASYGNLEIVIILSQIGGDIYATDRDQLGTIHCAASNGHPHIIEYLINTLDPLIVNSVDRNGDTALFYAVTLGHYECARLLLLNKADVNYQDRHLRCPIHCAAAKGQLRMLKLLKNFGGSCEIQNRRGDLPIHEAIQAGAKDCVEYLLSSHPSSINVSNHDGRTGLHLAAASGNLEMVVLLCSRNAEINPLMLYKDTLLTPLDLAIQKNHELIVEYLRLRQDGKLAEELSEEMRKEIRSQLKYQILAVREDKQKDDIVPNTTRILNQSGKLPVGENKNTVKMESVSQETQTTMQIYRAAATNTSRPESRDSINVARIYQSTLPIQQFIAKATSTADLEQNLPVKQLQLQGEKIQKISGNAKKRDDNGDWPNNNNWTSEEDDFEDENKKKGKSSRDGYGLQLKQLKENEYLYEKNEKRGKMKKKLVEMTRIDENLSNDNDNNDNNDNGKEGSDNPESSSFYGISDISHSG</sequence>
<dbReference type="SMART" id="SM00248">
    <property type="entry name" value="ANK"/>
    <property type="match status" value="11"/>
</dbReference>
<keyword evidence="5" id="KW-1185">Reference proteome</keyword>
<feature type="repeat" description="ANK" evidence="3">
    <location>
        <begin position="132"/>
        <end position="170"/>
    </location>
</feature>
<dbReference type="SUPFAM" id="SSF48403">
    <property type="entry name" value="Ankyrin repeat"/>
    <property type="match status" value="1"/>
</dbReference>
<dbReference type="eggNOG" id="KOG0504">
    <property type="taxonomic scope" value="Eukaryota"/>
</dbReference>
<evidence type="ECO:0000256" key="1">
    <source>
        <dbReference type="ARBA" id="ARBA00022737"/>
    </source>
</evidence>
<feature type="repeat" description="ANK" evidence="3">
    <location>
        <begin position="66"/>
        <end position="98"/>
    </location>
</feature>
<feature type="repeat" description="ANK" evidence="3">
    <location>
        <begin position="171"/>
        <end position="203"/>
    </location>
</feature>
<feature type="compositionally biased region" description="Polar residues" evidence="4">
    <location>
        <begin position="632"/>
        <end position="647"/>
    </location>
</feature>
<feature type="compositionally biased region" description="Basic and acidic residues" evidence="4">
    <location>
        <begin position="581"/>
        <end position="610"/>
    </location>
</feature>
<protein>
    <submittedName>
        <fullName evidence="6">ANK_REP_REGION domain-containing protein</fullName>
    </submittedName>
</protein>
<evidence type="ECO:0000313" key="6">
    <source>
        <dbReference type="WBParaSite" id="EN70_7982"/>
    </source>
</evidence>
<reference evidence="5" key="1">
    <citation type="submission" date="2012-04" db="EMBL/GenBank/DDBJ databases">
        <title>The Genome Sequence of Loa loa.</title>
        <authorList>
            <consortium name="The Broad Institute Genome Sequencing Platform"/>
            <consortium name="Broad Institute Genome Sequencing Center for Infectious Disease"/>
            <person name="Nutman T.B."/>
            <person name="Fink D.L."/>
            <person name="Russ C."/>
            <person name="Young S."/>
            <person name="Zeng Q."/>
            <person name="Gargeya S."/>
            <person name="Alvarado L."/>
            <person name="Berlin A."/>
            <person name="Chapman S.B."/>
            <person name="Chen Z."/>
            <person name="Freedman E."/>
            <person name="Gellesch M."/>
            <person name="Goldberg J."/>
            <person name="Griggs A."/>
            <person name="Gujja S."/>
            <person name="Heilman E.R."/>
            <person name="Heiman D."/>
            <person name="Howarth C."/>
            <person name="Mehta T."/>
            <person name="Neiman D."/>
            <person name="Pearson M."/>
            <person name="Roberts A."/>
            <person name="Saif S."/>
            <person name="Shea T."/>
            <person name="Shenoy N."/>
            <person name="Sisk P."/>
            <person name="Stolte C."/>
            <person name="Sykes S."/>
            <person name="White J."/>
            <person name="Yandava C."/>
            <person name="Haas B."/>
            <person name="Henn M.R."/>
            <person name="Nusbaum C."/>
            <person name="Birren B."/>
        </authorList>
    </citation>
    <scope>NUCLEOTIDE SEQUENCE [LARGE SCALE GENOMIC DNA]</scope>
</reference>
<reference evidence="6" key="2">
    <citation type="submission" date="2016-11" db="UniProtKB">
        <authorList>
            <consortium name="WormBaseParasite"/>
        </authorList>
    </citation>
    <scope>IDENTIFICATION</scope>
</reference>
<feature type="repeat" description="ANK" evidence="3">
    <location>
        <begin position="99"/>
        <end position="131"/>
    </location>
</feature>
<dbReference type="Pfam" id="PF13637">
    <property type="entry name" value="Ank_4"/>
    <property type="match status" value="2"/>
</dbReference>
<dbReference type="PROSITE" id="PS50088">
    <property type="entry name" value="ANK_REPEAT"/>
    <property type="match status" value="6"/>
</dbReference>
<feature type="region of interest" description="Disordered" evidence="4">
    <location>
        <begin position="535"/>
        <end position="647"/>
    </location>
</feature>
<dbReference type="STRING" id="7209.A0A1I7VZG6"/>
<dbReference type="Pfam" id="PF12796">
    <property type="entry name" value="Ank_2"/>
    <property type="match status" value="2"/>
</dbReference>
<dbReference type="InterPro" id="IPR036770">
    <property type="entry name" value="Ankyrin_rpt-contain_sf"/>
</dbReference>
<evidence type="ECO:0000256" key="4">
    <source>
        <dbReference type="SAM" id="MobiDB-lite"/>
    </source>
</evidence>
<proteinExistence type="predicted"/>
<evidence type="ECO:0000313" key="5">
    <source>
        <dbReference type="Proteomes" id="UP000095285"/>
    </source>
</evidence>
<accession>A0A1I7VZG6</accession>
<dbReference type="PROSITE" id="PS50297">
    <property type="entry name" value="ANK_REP_REGION"/>
    <property type="match status" value="5"/>
</dbReference>
<dbReference type="Proteomes" id="UP000095285">
    <property type="component" value="Unassembled WGS sequence"/>
</dbReference>
<keyword evidence="1" id="KW-0677">Repeat</keyword>
<dbReference type="WBParaSite" id="EN70_7982">
    <property type="protein sequence ID" value="EN70_7982"/>
    <property type="gene ID" value="EN70_7982"/>
</dbReference>
<feature type="compositionally biased region" description="Low complexity" evidence="4">
    <location>
        <begin position="611"/>
        <end position="622"/>
    </location>
</feature>